<name>A0A8H3E4S1_9AGAM</name>
<comment type="subcellular location">
    <subcellularLocation>
        <location evidence="1 6">Membrane</location>
        <topology evidence="1 6">Multi-pass membrane protein</topology>
    </subcellularLocation>
</comment>
<accession>A0A8H3E4S1</accession>
<dbReference type="EMBL" id="CAJNJQ010002869">
    <property type="protein sequence ID" value="CAE7187073.1"/>
    <property type="molecule type" value="Genomic_DNA"/>
</dbReference>
<keyword evidence="3 6" id="KW-0812">Transmembrane</keyword>
<dbReference type="Proteomes" id="UP000663827">
    <property type="component" value="Unassembled WGS sequence"/>
</dbReference>
<feature type="compositionally biased region" description="Polar residues" evidence="7">
    <location>
        <begin position="47"/>
        <end position="63"/>
    </location>
</feature>
<evidence type="ECO:0000256" key="4">
    <source>
        <dbReference type="ARBA" id="ARBA00022989"/>
    </source>
</evidence>
<dbReference type="Pfam" id="PF03134">
    <property type="entry name" value="TB2_DP1_HVA22"/>
    <property type="match status" value="1"/>
</dbReference>
<evidence type="ECO:0000256" key="7">
    <source>
        <dbReference type="SAM" id="MobiDB-lite"/>
    </source>
</evidence>
<dbReference type="GO" id="GO:0016020">
    <property type="term" value="C:membrane"/>
    <property type="evidence" value="ECO:0007669"/>
    <property type="project" value="UniProtKB-SubCell"/>
</dbReference>
<reference evidence="8" key="1">
    <citation type="submission" date="2021-01" db="EMBL/GenBank/DDBJ databases">
        <authorList>
            <person name="Kaushik A."/>
        </authorList>
    </citation>
    <scope>NUCLEOTIDE SEQUENCE</scope>
    <source>
        <strain evidence="8">AG5</strain>
    </source>
</reference>
<comment type="caution">
    <text evidence="6">Lacks conserved residue(s) required for the propagation of feature annotation.</text>
</comment>
<comment type="similarity">
    <text evidence="2 6">Belongs to the DP1 family.</text>
</comment>
<evidence type="ECO:0000313" key="8">
    <source>
        <dbReference type="EMBL" id="CAE7187073.1"/>
    </source>
</evidence>
<sequence length="276" mass="30405">MTQPSVWTDTKPSDLELQSSLLSFNSYYTLLAMSSPNYPEQPYDPNATAQAPISPPGTNTTTNDAKLRAQEKAQLAQEKAREFGNQMASHPAVKQAQVSAAEYHARADKALSQYPAMNTLEQRTGVPKTYLAGGGVALMVLLVSVNALAAPASNFVGWGLPAYMSMKAIETPSGRDDVQWLTYWVIFGFLTYLEAFALRPILYYIPWYYALKTVFVLWLQLPQTKGAATMYHAAIRPSMDRARLQATSPSTRYPATNSTQTAPNPVGYNVGAERVY</sequence>
<organism evidence="8 9">
    <name type="scientific">Rhizoctonia solani</name>
    <dbReference type="NCBI Taxonomy" id="456999"/>
    <lineage>
        <taxon>Eukaryota</taxon>
        <taxon>Fungi</taxon>
        <taxon>Dikarya</taxon>
        <taxon>Basidiomycota</taxon>
        <taxon>Agaricomycotina</taxon>
        <taxon>Agaricomycetes</taxon>
        <taxon>Cantharellales</taxon>
        <taxon>Ceratobasidiaceae</taxon>
        <taxon>Rhizoctonia</taxon>
    </lineage>
</organism>
<dbReference type="InterPro" id="IPR004345">
    <property type="entry name" value="TB2_DP1_HVA22"/>
</dbReference>
<protein>
    <recommendedName>
        <fullName evidence="6">Protein YOP1</fullName>
    </recommendedName>
</protein>
<keyword evidence="4 6" id="KW-1133">Transmembrane helix</keyword>
<dbReference type="PANTHER" id="PTHR12300:SF161">
    <property type="entry name" value="RECEPTOR EXPRESSION-ENHANCING PROTEIN"/>
    <property type="match status" value="1"/>
</dbReference>
<keyword evidence="5 6" id="KW-0472">Membrane</keyword>
<evidence type="ECO:0000256" key="3">
    <source>
        <dbReference type="ARBA" id="ARBA00022692"/>
    </source>
</evidence>
<evidence type="ECO:0000313" key="9">
    <source>
        <dbReference type="Proteomes" id="UP000663827"/>
    </source>
</evidence>
<dbReference type="AlphaFoldDB" id="A0A8H3E4S1"/>
<feature type="transmembrane region" description="Helical" evidence="6">
    <location>
        <begin position="180"/>
        <end position="202"/>
    </location>
</feature>
<proteinExistence type="inferred from homology"/>
<evidence type="ECO:0000256" key="6">
    <source>
        <dbReference type="RuleBase" id="RU362006"/>
    </source>
</evidence>
<dbReference type="PANTHER" id="PTHR12300">
    <property type="entry name" value="HVA22-LIKE PROTEINS"/>
    <property type="match status" value="1"/>
</dbReference>
<evidence type="ECO:0000256" key="2">
    <source>
        <dbReference type="ARBA" id="ARBA00008573"/>
    </source>
</evidence>
<feature type="region of interest" description="Disordered" evidence="7">
    <location>
        <begin position="39"/>
        <end position="63"/>
    </location>
</feature>
<evidence type="ECO:0000256" key="5">
    <source>
        <dbReference type="ARBA" id="ARBA00023136"/>
    </source>
</evidence>
<comment type="caution">
    <text evidence="8">The sequence shown here is derived from an EMBL/GenBank/DDBJ whole genome shotgun (WGS) entry which is preliminary data.</text>
</comment>
<gene>
    <name evidence="8" type="ORF">RDB_LOCUS123135</name>
</gene>
<feature type="transmembrane region" description="Helical" evidence="6">
    <location>
        <begin position="130"/>
        <end position="160"/>
    </location>
</feature>
<evidence type="ECO:0000256" key="1">
    <source>
        <dbReference type="ARBA" id="ARBA00004141"/>
    </source>
</evidence>